<evidence type="ECO:0000256" key="5">
    <source>
        <dbReference type="ARBA" id="ARBA00022692"/>
    </source>
</evidence>
<accession>A0ABY7YXR7</accession>
<feature type="transmembrane region" description="Helical" evidence="8">
    <location>
        <begin position="86"/>
        <end position="114"/>
    </location>
</feature>
<evidence type="ECO:0000313" key="11">
    <source>
        <dbReference type="Proteomes" id="UP001222118"/>
    </source>
</evidence>
<dbReference type="InterPro" id="IPR000515">
    <property type="entry name" value="MetI-like"/>
</dbReference>
<evidence type="ECO:0000256" key="2">
    <source>
        <dbReference type="ARBA" id="ARBA00009306"/>
    </source>
</evidence>
<feature type="transmembrane region" description="Helical" evidence="8">
    <location>
        <begin position="126"/>
        <end position="149"/>
    </location>
</feature>
<keyword evidence="7 8" id="KW-0472">Membrane</keyword>
<proteinExistence type="inferred from homology"/>
<feature type="domain" description="ABC transmembrane type-1" evidence="9">
    <location>
        <begin position="90"/>
        <end position="305"/>
    </location>
</feature>
<sequence>MAMEAQGQGPNFSTRGASLFQAIRDNSAGATPYLFLLPCLVILGALLGVPLYKVVEYSLFDNVIIKPDPIFVGLDNYSNLLSDSGFWSALLNTGIFTIGSVLGHLVVGMSLAMMVNADIHPRARTIFRSLLILPWIFTAAVVALNWQLLLNPFGVINYWLGAAGIINEPLDWLGDANLAMWSLLLISTWRGYPFIMVSFLSGLQSVPRELYEAAEIDGANFFHKFWHVTVPQLKPVIYGVVLLDLIWTFQLFPLVWLTTGGGPGRVTEVLSTLTYRLAFVDFQFSQAATAAVSILVISAAFTILYLRNETRNK</sequence>
<dbReference type="CDD" id="cd06261">
    <property type="entry name" value="TM_PBP2"/>
    <property type="match status" value="1"/>
</dbReference>
<evidence type="ECO:0000256" key="6">
    <source>
        <dbReference type="ARBA" id="ARBA00022989"/>
    </source>
</evidence>
<evidence type="ECO:0000259" key="9">
    <source>
        <dbReference type="PROSITE" id="PS50928"/>
    </source>
</evidence>
<dbReference type="Gene3D" id="1.10.3720.10">
    <property type="entry name" value="MetI-like"/>
    <property type="match status" value="1"/>
</dbReference>
<keyword evidence="3 8" id="KW-0813">Transport</keyword>
<feature type="transmembrane region" description="Helical" evidence="8">
    <location>
        <begin position="236"/>
        <end position="256"/>
    </location>
</feature>
<reference evidence="10 11" key="1">
    <citation type="submission" date="2023-02" db="EMBL/GenBank/DDBJ databases">
        <title>Devosia chondri sp. nov., isolated from the phycosphere of marine algae.</title>
        <authorList>
            <person name="Kim J.M."/>
            <person name="Lee J.K."/>
            <person name="Choi B.J."/>
            <person name="Bayburt H."/>
            <person name="Jeon C.O."/>
        </authorList>
    </citation>
    <scope>NUCLEOTIDE SEQUENCE [LARGE SCALE GENOMIC DNA]</scope>
    <source>
        <strain evidence="10 11">G2-5</strain>
    </source>
</reference>
<dbReference type="PROSITE" id="PS50928">
    <property type="entry name" value="ABC_TM1"/>
    <property type="match status" value="1"/>
</dbReference>
<evidence type="ECO:0000256" key="7">
    <source>
        <dbReference type="ARBA" id="ARBA00023136"/>
    </source>
</evidence>
<keyword evidence="5 8" id="KW-0812">Transmembrane</keyword>
<feature type="transmembrane region" description="Helical" evidence="8">
    <location>
        <begin position="178"/>
        <end position="200"/>
    </location>
</feature>
<dbReference type="InterPro" id="IPR035906">
    <property type="entry name" value="MetI-like_sf"/>
</dbReference>
<dbReference type="EMBL" id="CP118247">
    <property type="protein sequence ID" value="WDR06164.1"/>
    <property type="molecule type" value="Genomic_DNA"/>
</dbReference>
<feature type="transmembrane region" description="Helical" evidence="8">
    <location>
        <begin position="33"/>
        <end position="52"/>
    </location>
</feature>
<keyword evidence="11" id="KW-1185">Reference proteome</keyword>
<evidence type="ECO:0000256" key="3">
    <source>
        <dbReference type="ARBA" id="ARBA00022448"/>
    </source>
</evidence>
<evidence type="ECO:0000256" key="1">
    <source>
        <dbReference type="ARBA" id="ARBA00004651"/>
    </source>
</evidence>
<gene>
    <name evidence="10" type="ORF">PSQ90_01510</name>
</gene>
<evidence type="ECO:0000256" key="8">
    <source>
        <dbReference type="RuleBase" id="RU363032"/>
    </source>
</evidence>
<protein>
    <submittedName>
        <fullName evidence="10">Sugar ABC transporter permease</fullName>
    </submittedName>
</protein>
<comment type="similarity">
    <text evidence="2 8">Belongs to the binding-protein-dependent transport system permease family.</text>
</comment>
<keyword evidence="6 8" id="KW-1133">Transmembrane helix</keyword>
<dbReference type="RefSeq" id="WP_282211678.1">
    <property type="nucleotide sequence ID" value="NZ_CP118247.1"/>
</dbReference>
<dbReference type="SUPFAM" id="SSF161098">
    <property type="entry name" value="MetI-like"/>
    <property type="match status" value="1"/>
</dbReference>
<feature type="transmembrane region" description="Helical" evidence="8">
    <location>
        <begin position="284"/>
        <end position="306"/>
    </location>
</feature>
<name>A0ABY7YXR7_9HYPH</name>
<organism evidence="10 11">
    <name type="scientific">Devosia rhodophyticola</name>
    <dbReference type="NCBI Taxonomy" id="3026423"/>
    <lineage>
        <taxon>Bacteria</taxon>
        <taxon>Pseudomonadati</taxon>
        <taxon>Pseudomonadota</taxon>
        <taxon>Alphaproteobacteria</taxon>
        <taxon>Hyphomicrobiales</taxon>
        <taxon>Devosiaceae</taxon>
        <taxon>Devosia</taxon>
    </lineage>
</organism>
<dbReference type="InterPro" id="IPR050809">
    <property type="entry name" value="UgpAE/MalFG_permease"/>
</dbReference>
<comment type="subcellular location">
    <subcellularLocation>
        <location evidence="1 8">Cell membrane</location>
        <topology evidence="1 8">Multi-pass membrane protein</topology>
    </subcellularLocation>
</comment>
<dbReference type="PANTHER" id="PTHR43227">
    <property type="entry name" value="BLL4140 PROTEIN"/>
    <property type="match status" value="1"/>
</dbReference>
<evidence type="ECO:0000313" key="10">
    <source>
        <dbReference type="EMBL" id="WDR06164.1"/>
    </source>
</evidence>
<evidence type="ECO:0000256" key="4">
    <source>
        <dbReference type="ARBA" id="ARBA00022475"/>
    </source>
</evidence>
<dbReference type="Pfam" id="PF00528">
    <property type="entry name" value="BPD_transp_1"/>
    <property type="match status" value="1"/>
</dbReference>
<dbReference type="PANTHER" id="PTHR43227:SF7">
    <property type="entry name" value="ARABINOOLIGOSACCHARIDES TRANSPORT SYSTEM PERMEASE PROTEIN ARAP"/>
    <property type="match status" value="1"/>
</dbReference>
<dbReference type="Proteomes" id="UP001222118">
    <property type="component" value="Chromosome"/>
</dbReference>
<keyword evidence="4" id="KW-1003">Cell membrane</keyword>